<feature type="domain" description="SnoaL-like" evidence="1">
    <location>
        <begin position="9"/>
        <end position="103"/>
    </location>
</feature>
<organism evidence="2 3">
    <name type="scientific">Natronospira bacteriovora</name>
    <dbReference type="NCBI Taxonomy" id="3069753"/>
    <lineage>
        <taxon>Bacteria</taxon>
        <taxon>Pseudomonadati</taxon>
        <taxon>Pseudomonadota</taxon>
        <taxon>Gammaproteobacteria</taxon>
        <taxon>Natronospirales</taxon>
        <taxon>Natronospiraceae</taxon>
        <taxon>Natronospira</taxon>
    </lineage>
</organism>
<dbReference type="RefSeq" id="WP_306727261.1">
    <property type="nucleotide sequence ID" value="NZ_JAVDDT010000001.1"/>
</dbReference>
<dbReference type="Pfam" id="PF12680">
    <property type="entry name" value="SnoaL_2"/>
    <property type="match status" value="1"/>
</dbReference>
<gene>
    <name evidence="2" type="ORF">RBH19_02720</name>
</gene>
<dbReference type="InterPro" id="IPR037401">
    <property type="entry name" value="SnoaL-like"/>
</dbReference>
<evidence type="ECO:0000313" key="3">
    <source>
        <dbReference type="Proteomes" id="UP001239019"/>
    </source>
</evidence>
<evidence type="ECO:0000313" key="2">
    <source>
        <dbReference type="EMBL" id="MDQ2068786.1"/>
    </source>
</evidence>
<dbReference type="Gene3D" id="3.10.450.50">
    <property type="match status" value="1"/>
</dbReference>
<keyword evidence="3" id="KW-1185">Reference proteome</keyword>
<reference evidence="2 3" key="1">
    <citation type="submission" date="2023-08" db="EMBL/GenBank/DDBJ databases">
        <title>Whole-genome sequencing of halo(alkali)philic microorganisms from hypersaline lakes.</title>
        <authorList>
            <person name="Sorokin D.Y."/>
            <person name="Abbas B."/>
            <person name="Merkel A.Y."/>
        </authorList>
    </citation>
    <scope>NUCLEOTIDE SEQUENCE [LARGE SCALE GENOMIC DNA]</scope>
    <source>
        <strain evidence="2 3">AB-CW4</strain>
    </source>
</reference>
<dbReference type="EMBL" id="JAVDDT010000001">
    <property type="protein sequence ID" value="MDQ2068786.1"/>
    <property type="molecule type" value="Genomic_DNA"/>
</dbReference>
<accession>A0ABU0W441</accession>
<evidence type="ECO:0000259" key="1">
    <source>
        <dbReference type="Pfam" id="PF12680"/>
    </source>
</evidence>
<name>A0ABU0W441_9GAMM</name>
<protein>
    <submittedName>
        <fullName evidence="2">Nuclear transport factor 2 family protein</fullName>
    </submittedName>
</protein>
<dbReference type="SUPFAM" id="SSF54427">
    <property type="entry name" value="NTF2-like"/>
    <property type="match status" value="1"/>
</dbReference>
<comment type="caution">
    <text evidence="2">The sequence shown here is derived from an EMBL/GenBank/DDBJ whole genome shotgun (WGS) entry which is preliminary data.</text>
</comment>
<dbReference type="Proteomes" id="UP001239019">
    <property type="component" value="Unassembled WGS sequence"/>
</dbReference>
<proteinExistence type="predicted"/>
<sequence>MNKTEQFLREFNEAWLREDVQTVLDGVTDDIRFRMASEKGVQGKEDFGRMLREMSGSGQGFKLTIEQVILSGERAAVNGLIECRSPEAQKLTTYAFCDVYELAPGSSPRVKALTAYVMEVKSD</sequence>
<dbReference type="InterPro" id="IPR032710">
    <property type="entry name" value="NTF2-like_dom_sf"/>
</dbReference>